<keyword evidence="10" id="KW-1185">Reference proteome</keyword>
<evidence type="ECO:0000256" key="1">
    <source>
        <dbReference type="ARBA" id="ARBA00004613"/>
    </source>
</evidence>
<dbReference type="GO" id="GO:0022412">
    <property type="term" value="P:cellular process involved in reproduction in multicellular organism"/>
    <property type="evidence" value="ECO:0007669"/>
    <property type="project" value="UniProtKB-ARBA"/>
</dbReference>
<dbReference type="GO" id="GO:0005576">
    <property type="term" value="C:extracellular region"/>
    <property type="evidence" value="ECO:0007669"/>
    <property type="project" value="UniProtKB-SubCell"/>
</dbReference>
<evidence type="ECO:0000256" key="8">
    <source>
        <dbReference type="PIRSR" id="PIRSR619791-2"/>
    </source>
</evidence>
<comment type="caution">
    <text evidence="9">The sequence shown here is derived from an EMBL/GenBank/DDBJ whole genome shotgun (WGS) entry which is preliminary data.</text>
</comment>
<dbReference type="PANTHER" id="PTHR11475">
    <property type="entry name" value="OXIDASE/PEROXIDASE"/>
    <property type="match status" value="1"/>
</dbReference>
<comment type="subcellular location">
    <subcellularLocation>
        <location evidence="1">Secreted</location>
    </subcellularLocation>
</comment>
<evidence type="ECO:0000313" key="9">
    <source>
        <dbReference type="EMBL" id="RZF48834.1"/>
    </source>
</evidence>
<keyword evidence="6 8" id="KW-0408">Iron</keyword>
<keyword evidence="5" id="KW-0732">Signal</keyword>
<accession>A0A482XT36</accession>
<keyword evidence="7" id="KW-0325">Glycoprotein</keyword>
<keyword evidence="3" id="KW-0575">Peroxidase</keyword>
<dbReference type="InterPro" id="IPR019791">
    <property type="entry name" value="Haem_peroxidase_animal"/>
</dbReference>
<evidence type="ECO:0008006" key="11">
    <source>
        <dbReference type="Google" id="ProtNLM"/>
    </source>
</evidence>
<gene>
    <name evidence="9" type="ORF">LSTR_LSTR003214</name>
</gene>
<evidence type="ECO:0000256" key="7">
    <source>
        <dbReference type="ARBA" id="ARBA00023180"/>
    </source>
</evidence>
<evidence type="ECO:0000256" key="3">
    <source>
        <dbReference type="ARBA" id="ARBA00022559"/>
    </source>
</evidence>
<evidence type="ECO:0000256" key="2">
    <source>
        <dbReference type="ARBA" id="ARBA00022525"/>
    </source>
</evidence>
<dbReference type="OrthoDB" id="823504at2759"/>
<dbReference type="SUPFAM" id="SSF48113">
    <property type="entry name" value="Heme-dependent peroxidases"/>
    <property type="match status" value="1"/>
</dbReference>
<dbReference type="Pfam" id="PF03098">
    <property type="entry name" value="An_peroxidase"/>
    <property type="match status" value="1"/>
</dbReference>
<name>A0A482XT36_LAOST</name>
<keyword evidence="4 8" id="KW-0349">Heme</keyword>
<dbReference type="FunFam" id="1.10.640.10:FF:000003">
    <property type="entry name" value="chorion peroxidase"/>
    <property type="match status" value="1"/>
</dbReference>
<dbReference type="AlphaFoldDB" id="A0A482XT36"/>
<dbReference type="InParanoid" id="A0A482XT36"/>
<sequence length="689" mass="76852">MELKPPMKILIVVCISGIAISGTALKENKLNFLQNLQPTKPPAVQGSSCKVEIEVGSARCSGVNPSCQKPRCPARRPYKPPKTSFQSQEGLDIANKCAPPVNCNVNSKYRTIDGSCNNKEKKAAYGQAKTAFLRLLPAVYSDGVSAPRKMSNGKPLPSARLLRTLLFPIDNCPSHINTEVLMFWGQAVAHDTSHIIPTGPFNDTLKNLQDSMCCLDGKGQALNEAKVGRLPPKMPSYCYNIEVPKNDPFYSQYNVTCIGVLDLETTNTLGCDIKPVQQISSITHFIDASFVYGSEIDLAKQLRSFKGGRLKTQSAADQTFLQNIDDAREACNVPSPSAICYLAGDNRVNQNPGIAILTTIFVREHNRLCEFLSKINPSWDDEILYQEARRILIAEFQHIVYTDFISALLGAEYVEDVGLKTKPGFEETYEPNLDPNTYVEMSGGAYRVFHAMIRNDILSSSEEGCPYKKLKLANTFNNPQFIQGSQFSSYAYGLEFLAAKELDMKYPKSMADEFERSNGTHYGTDVPAIDIQRGRQLGISPYINLREACGFPKIKTFSDLKGIMKAEDIEKLKTVYADVSDIDYMVGGHLEIKMPGSLVGPTFQCVMYTQFYNWRHGDRYFYNLKGQDGSFKEDQLKQILKTSVARLICDNVKGTTKVLKNPFLKLSRRNPLIHCSQVPSVDLNPWKAK</sequence>
<evidence type="ECO:0000313" key="10">
    <source>
        <dbReference type="Proteomes" id="UP000291343"/>
    </source>
</evidence>
<keyword evidence="3" id="KW-0560">Oxidoreductase</keyword>
<dbReference type="GO" id="GO:0006979">
    <property type="term" value="P:response to oxidative stress"/>
    <property type="evidence" value="ECO:0007669"/>
    <property type="project" value="InterPro"/>
</dbReference>
<dbReference type="PRINTS" id="PR00457">
    <property type="entry name" value="ANPEROXIDASE"/>
</dbReference>
<evidence type="ECO:0000256" key="4">
    <source>
        <dbReference type="ARBA" id="ARBA00022617"/>
    </source>
</evidence>
<protein>
    <recommendedName>
        <fullName evidence="11">Peroxidase</fullName>
    </recommendedName>
</protein>
<evidence type="ECO:0000256" key="5">
    <source>
        <dbReference type="ARBA" id="ARBA00022729"/>
    </source>
</evidence>
<keyword evidence="2" id="KW-0964">Secreted</keyword>
<dbReference type="PROSITE" id="PS50292">
    <property type="entry name" value="PEROXIDASE_3"/>
    <property type="match status" value="1"/>
</dbReference>
<dbReference type="CDD" id="cd09823">
    <property type="entry name" value="peroxinectin_like"/>
    <property type="match status" value="1"/>
</dbReference>
<dbReference type="GO" id="GO:0004601">
    <property type="term" value="F:peroxidase activity"/>
    <property type="evidence" value="ECO:0007669"/>
    <property type="project" value="UniProtKB-KW"/>
</dbReference>
<organism evidence="9 10">
    <name type="scientific">Laodelphax striatellus</name>
    <name type="common">Small brown planthopper</name>
    <name type="synonym">Delphax striatella</name>
    <dbReference type="NCBI Taxonomy" id="195883"/>
    <lineage>
        <taxon>Eukaryota</taxon>
        <taxon>Metazoa</taxon>
        <taxon>Ecdysozoa</taxon>
        <taxon>Arthropoda</taxon>
        <taxon>Hexapoda</taxon>
        <taxon>Insecta</taxon>
        <taxon>Pterygota</taxon>
        <taxon>Neoptera</taxon>
        <taxon>Paraneoptera</taxon>
        <taxon>Hemiptera</taxon>
        <taxon>Auchenorrhyncha</taxon>
        <taxon>Fulgoroidea</taxon>
        <taxon>Delphacidae</taxon>
        <taxon>Criomorphinae</taxon>
        <taxon>Laodelphax</taxon>
    </lineage>
</organism>
<dbReference type="PANTHER" id="PTHR11475:SF4">
    <property type="entry name" value="CHORION PEROXIDASE"/>
    <property type="match status" value="1"/>
</dbReference>
<dbReference type="InterPro" id="IPR010255">
    <property type="entry name" value="Haem_peroxidase_sf"/>
</dbReference>
<dbReference type="SMR" id="A0A482XT36"/>
<dbReference type="Proteomes" id="UP000291343">
    <property type="component" value="Unassembled WGS sequence"/>
</dbReference>
<dbReference type="GO" id="GO:0020037">
    <property type="term" value="F:heme binding"/>
    <property type="evidence" value="ECO:0007669"/>
    <property type="project" value="InterPro"/>
</dbReference>
<dbReference type="EMBL" id="QKKF02000897">
    <property type="protein sequence ID" value="RZF48834.1"/>
    <property type="molecule type" value="Genomic_DNA"/>
</dbReference>
<keyword evidence="8" id="KW-0479">Metal-binding</keyword>
<reference evidence="9 10" key="1">
    <citation type="journal article" date="2017" name="Gigascience">
        <title>Genome sequence of the small brown planthopper, Laodelphax striatellus.</title>
        <authorList>
            <person name="Zhu J."/>
            <person name="Jiang F."/>
            <person name="Wang X."/>
            <person name="Yang P."/>
            <person name="Bao Y."/>
            <person name="Zhao W."/>
            <person name="Wang W."/>
            <person name="Lu H."/>
            <person name="Wang Q."/>
            <person name="Cui N."/>
            <person name="Li J."/>
            <person name="Chen X."/>
            <person name="Luo L."/>
            <person name="Yu J."/>
            <person name="Kang L."/>
            <person name="Cui F."/>
        </authorList>
    </citation>
    <scope>NUCLEOTIDE SEQUENCE [LARGE SCALE GENOMIC DNA]</scope>
    <source>
        <strain evidence="9">Lst14</strain>
    </source>
</reference>
<dbReference type="Gene3D" id="1.10.640.10">
    <property type="entry name" value="Haem peroxidase domain superfamily, animal type"/>
    <property type="match status" value="1"/>
</dbReference>
<proteinExistence type="predicted"/>
<dbReference type="GO" id="GO:0046872">
    <property type="term" value="F:metal ion binding"/>
    <property type="evidence" value="ECO:0007669"/>
    <property type="project" value="UniProtKB-KW"/>
</dbReference>
<dbReference type="InterPro" id="IPR037120">
    <property type="entry name" value="Haem_peroxidase_sf_animal"/>
</dbReference>
<feature type="binding site" description="axial binding residue" evidence="8">
    <location>
        <position position="450"/>
    </location>
    <ligand>
        <name>heme b</name>
        <dbReference type="ChEBI" id="CHEBI:60344"/>
    </ligand>
    <ligandPart>
        <name>Fe</name>
        <dbReference type="ChEBI" id="CHEBI:18248"/>
    </ligandPart>
</feature>
<evidence type="ECO:0000256" key="6">
    <source>
        <dbReference type="ARBA" id="ARBA00023004"/>
    </source>
</evidence>